<feature type="compositionally biased region" description="Polar residues" evidence="1">
    <location>
        <begin position="107"/>
        <end position="119"/>
    </location>
</feature>
<reference evidence="2" key="1">
    <citation type="submission" date="2019-03" db="EMBL/GenBank/DDBJ databases">
        <title>WGS assembly of Setaria viridis.</title>
        <authorList>
            <person name="Huang P."/>
            <person name="Jenkins J."/>
            <person name="Grimwood J."/>
            <person name="Barry K."/>
            <person name="Healey A."/>
            <person name="Mamidi S."/>
            <person name="Sreedasyam A."/>
            <person name="Shu S."/>
            <person name="Feldman M."/>
            <person name="Wu J."/>
            <person name="Yu Y."/>
            <person name="Chen C."/>
            <person name="Johnson J."/>
            <person name="Rokhsar D."/>
            <person name="Baxter I."/>
            <person name="Schmutz J."/>
            <person name="Brutnell T."/>
            <person name="Kellogg E."/>
        </authorList>
    </citation>
    <scope>NUCLEOTIDE SEQUENCE [LARGE SCALE GENOMIC DNA]</scope>
</reference>
<gene>
    <name evidence="2" type="ORF">SEVIR_2G095360v2</name>
</gene>
<evidence type="ECO:0000256" key="1">
    <source>
        <dbReference type="SAM" id="MobiDB-lite"/>
    </source>
</evidence>
<organism evidence="2 3">
    <name type="scientific">Setaria viridis</name>
    <name type="common">Green bristlegrass</name>
    <name type="synonym">Setaria italica subsp. viridis</name>
    <dbReference type="NCBI Taxonomy" id="4556"/>
    <lineage>
        <taxon>Eukaryota</taxon>
        <taxon>Viridiplantae</taxon>
        <taxon>Streptophyta</taxon>
        <taxon>Embryophyta</taxon>
        <taxon>Tracheophyta</taxon>
        <taxon>Spermatophyta</taxon>
        <taxon>Magnoliopsida</taxon>
        <taxon>Liliopsida</taxon>
        <taxon>Poales</taxon>
        <taxon>Poaceae</taxon>
        <taxon>PACMAD clade</taxon>
        <taxon>Panicoideae</taxon>
        <taxon>Panicodae</taxon>
        <taxon>Paniceae</taxon>
        <taxon>Cenchrinae</taxon>
        <taxon>Setaria</taxon>
    </lineage>
</organism>
<dbReference type="OMA" id="LIVCSAN"/>
<feature type="region of interest" description="Disordered" evidence="1">
    <location>
        <begin position="80"/>
        <end position="177"/>
    </location>
</feature>
<dbReference type="Proteomes" id="UP000298652">
    <property type="component" value="Chromosome 2"/>
</dbReference>
<evidence type="ECO:0000313" key="2">
    <source>
        <dbReference type="EMBL" id="TKW31283.1"/>
    </source>
</evidence>
<name>A0A4U6VRQ4_SETVI</name>
<dbReference type="AlphaFoldDB" id="A0A4U6VRQ4"/>
<accession>A0A4U6VRQ4</accession>
<proteinExistence type="predicted"/>
<keyword evidence="3" id="KW-1185">Reference proteome</keyword>
<dbReference type="EMBL" id="CM016553">
    <property type="protein sequence ID" value="TKW31283.1"/>
    <property type="molecule type" value="Genomic_DNA"/>
</dbReference>
<dbReference type="Gramene" id="TKW31283">
    <property type="protein sequence ID" value="TKW31283"/>
    <property type="gene ID" value="SEVIR_2G095360v2"/>
</dbReference>
<evidence type="ECO:0000313" key="3">
    <source>
        <dbReference type="Proteomes" id="UP000298652"/>
    </source>
</evidence>
<protein>
    <submittedName>
        <fullName evidence="2">Uncharacterized protein</fullName>
    </submittedName>
</protein>
<sequence>MSTLTEDDPASPMLAAALFFSSSALRRIPAPGSPAPISVDMAASTFPLWSSPSIVTPVRHTWSTYLAFPIWSPKNGRHSIGTPAHTPSSVEFHPQCVQKPPTAGCARTSSCGAQLTTTPRPRVAASKPSGREIEDGGAPRTRPGRSTQRKGRPLLAMPQAVSTRSDADTLARLPKLT</sequence>